<dbReference type="RefSeq" id="WP_183907316.1">
    <property type="nucleotide sequence ID" value="NZ_JACHXZ010000001.1"/>
</dbReference>
<dbReference type="GO" id="GO:0016491">
    <property type="term" value="F:oxidoreductase activity"/>
    <property type="evidence" value="ECO:0007669"/>
    <property type="project" value="UniProtKB-KW"/>
</dbReference>
<name>A0A839UG07_9GAMM</name>
<keyword evidence="2" id="KW-0560">Oxidoreductase</keyword>
<dbReference type="Proteomes" id="UP000559987">
    <property type="component" value="Unassembled WGS sequence"/>
</dbReference>
<sequence>MADTIFITGASSGLGRQMAIEFARRGHALALTARRLDSLAELKLQLESDYDARVWVAPLDVTDYAAVVATLQAAQAHFGRLDKVIANAGVGYSQRVGKLAFEKIKATVDTNVLGLMATVDVAVQMFKQQGSGHIVAISSVAGFRGLPSSAVYSASKAAVTTFMEALRAELHGKPIDVTLLWPGYIDTPINQAARSRPFCIPVERGGRLLADLIEAKVARATVPRWPWALVARLLRWLPTGLLARFG</sequence>
<dbReference type="InterPro" id="IPR036291">
    <property type="entry name" value="NAD(P)-bd_dom_sf"/>
</dbReference>
<dbReference type="PROSITE" id="PS00061">
    <property type="entry name" value="ADH_SHORT"/>
    <property type="match status" value="1"/>
</dbReference>
<keyword evidence="6" id="KW-1185">Reference proteome</keyword>
<feature type="domain" description="Ketoreductase" evidence="4">
    <location>
        <begin position="3"/>
        <end position="188"/>
    </location>
</feature>
<dbReference type="NCBIfam" id="NF006099">
    <property type="entry name" value="PRK08251.1"/>
    <property type="match status" value="1"/>
</dbReference>
<dbReference type="Gene3D" id="3.40.50.720">
    <property type="entry name" value="NAD(P)-binding Rossmann-like Domain"/>
    <property type="match status" value="1"/>
</dbReference>
<evidence type="ECO:0000256" key="1">
    <source>
        <dbReference type="ARBA" id="ARBA00006484"/>
    </source>
</evidence>
<dbReference type="PANTHER" id="PTHR44196">
    <property type="entry name" value="DEHYDROGENASE/REDUCTASE SDR FAMILY MEMBER 7B"/>
    <property type="match status" value="1"/>
</dbReference>
<organism evidence="5 6">
    <name type="scientific">Simiduia aestuariiviva</name>
    <dbReference type="NCBI Taxonomy" id="1510459"/>
    <lineage>
        <taxon>Bacteria</taxon>
        <taxon>Pseudomonadati</taxon>
        <taxon>Pseudomonadota</taxon>
        <taxon>Gammaproteobacteria</taxon>
        <taxon>Cellvibrionales</taxon>
        <taxon>Cellvibrionaceae</taxon>
        <taxon>Simiduia</taxon>
    </lineage>
</organism>
<protein>
    <recommendedName>
        <fullName evidence="4">Ketoreductase domain-containing protein</fullName>
    </recommendedName>
</protein>
<dbReference type="InterPro" id="IPR057326">
    <property type="entry name" value="KR_dom"/>
</dbReference>
<comment type="caution">
    <text evidence="5">The sequence shown here is derived from an EMBL/GenBank/DDBJ whole genome shotgun (WGS) entry which is preliminary data.</text>
</comment>
<dbReference type="InterPro" id="IPR002347">
    <property type="entry name" value="SDR_fam"/>
</dbReference>
<dbReference type="GO" id="GO:0016020">
    <property type="term" value="C:membrane"/>
    <property type="evidence" value="ECO:0007669"/>
    <property type="project" value="TreeGrafter"/>
</dbReference>
<comment type="similarity">
    <text evidence="1 3">Belongs to the short-chain dehydrogenases/reductases (SDR) family.</text>
</comment>
<dbReference type="SUPFAM" id="SSF51735">
    <property type="entry name" value="NAD(P)-binding Rossmann-fold domains"/>
    <property type="match status" value="1"/>
</dbReference>
<evidence type="ECO:0000313" key="6">
    <source>
        <dbReference type="Proteomes" id="UP000559987"/>
    </source>
</evidence>
<reference evidence="5 6" key="1">
    <citation type="submission" date="2020-08" db="EMBL/GenBank/DDBJ databases">
        <title>Genomic Encyclopedia of Type Strains, Phase III (KMG-III): the genomes of soil and plant-associated and newly described type strains.</title>
        <authorList>
            <person name="Whitman W."/>
        </authorList>
    </citation>
    <scope>NUCLEOTIDE SEQUENCE [LARGE SCALE GENOMIC DNA]</scope>
    <source>
        <strain evidence="5 6">CECT 8571</strain>
    </source>
</reference>
<dbReference type="SMART" id="SM00822">
    <property type="entry name" value="PKS_KR"/>
    <property type="match status" value="1"/>
</dbReference>
<evidence type="ECO:0000256" key="3">
    <source>
        <dbReference type="RuleBase" id="RU000363"/>
    </source>
</evidence>
<evidence type="ECO:0000259" key="4">
    <source>
        <dbReference type="SMART" id="SM00822"/>
    </source>
</evidence>
<evidence type="ECO:0000313" key="5">
    <source>
        <dbReference type="EMBL" id="MBB3166974.1"/>
    </source>
</evidence>
<dbReference type="PRINTS" id="PR00080">
    <property type="entry name" value="SDRFAMILY"/>
</dbReference>
<dbReference type="EMBL" id="JACHXZ010000001">
    <property type="protein sequence ID" value="MBB3166974.1"/>
    <property type="molecule type" value="Genomic_DNA"/>
</dbReference>
<proteinExistence type="inferred from homology"/>
<dbReference type="AlphaFoldDB" id="A0A839UG07"/>
<evidence type="ECO:0000256" key="2">
    <source>
        <dbReference type="ARBA" id="ARBA00023002"/>
    </source>
</evidence>
<accession>A0A839UG07</accession>
<dbReference type="PANTHER" id="PTHR44196:SF1">
    <property type="entry name" value="DEHYDROGENASE_REDUCTASE SDR FAMILY MEMBER 7B"/>
    <property type="match status" value="1"/>
</dbReference>
<dbReference type="InterPro" id="IPR020904">
    <property type="entry name" value="Sc_DH/Rdtase_CS"/>
</dbReference>
<dbReference type="PRINTS" id="PR00081">
    <property type="entry name" value="GDHRDH"/>
</dbReference>
<gene>
    <name evidence="5" type="ORF">FHS30_000150</name>
</gene>
<dbReference type="Pfam" id="PF00106">
    <property type="entry name" value="adh_short"/>
    <property type="match status" value="1"/>
</dbReference>